<comment type="caution">
    <text evidence="2">The sequence shown here is derived from an EMBL/GenBank/DDBJ whole genome shotgun (WGS) entry which is preliminary data.</text>
</comment>
<dbReference type="PANTHER" id="PTHR21180:SF32">
    <property type="entry name" value="ENDONUCLEASE_EXONUCLEASE_PHOSPHATASE FAMILY DOMAIN-CONTAINING PROTEIN 1"/>
    <property type="match status" value="1"/>
</dbReference>
<dbReference type="InterPro" id="IPR051675">
    <property type="entry name" value="Endo/Exo/Phosphatase_dom_1"/>
</dbReference>
<keyword evidence="1" id="KW-0732">Signal</keyword>
<proteinExistence type="predicted"/>
<dbReference type="Pfam" id="PF12836">
    <property type="entry name" value="HHH_3"/>
    <property type="match status" value="1"/>
</dbReference>
<name>A0ABX3KRY9_SALCS</name>
<sequence>MKHLLSSILFVLALVTAPTVLSASQDASQSSEQVETRSVDINTASVQILSEQLRGIGPAKAKAIVDYRQKHGKFASPDDLVEVKGIGASTLEKNRDRINVSS</sequence>
<evidence type="ECO:0000256" key="1">
    <source>
        <dbReference type="SAM" id="SignalP"/>
    </source>
</evidence>
<dbReference type="RefSeq" id="WP_021022253.1">
    <property type="nucleotide sequence ID" value="NZ_MUFR01000011.1"/>
</dbReference>
<dbReference type="EMBL" id="MUFR01000011">
    <property type="protein sequence ID" value="OOF34498.1"/>
    <property type="molecule type" value="Genomic_DNA"/>
</dbReference>
<dbReference type="Proteomes" id="UP000189431">
    <property type="component" value="Unassembled WGS sequence"/>
</dbReference>
<protein>
    <recommendedName>
        <fullName evidence="4">Helix-hairpin-helix domain-containing protein</fullName>
    </recommendedName>
</protein>
<reference evidence="3" key="1">
    <citation type="submission" date="2017-01" db="EMBL/GenBank/DDBJ databases">
        <title>Draft genome of the species Salinivibrio costicola subsp. alcaliphilus.</title>
        <authorList>
            <person name="Lopez-Hermoso C."/>
            <person name="De La Haba R."/>
            <person name="Sanchez-Porro C."/>
            <person name="Ventosa A."/>
        </authorList>
    </citation>
    <scope>NUCLEOTIDE SEQUENCE [LARGE SCALE GENOMIC DNA]</scope>
    <source>
        <strain evidence="3">CBH448</strain>
    </source>
</reference>
<feature type="chain" id="PRO_5047347910" description="Helix-hairpin-helix domain-containing protein" evidence="1">
    <location>
        <begin position="23"/>
        <end position="102"/>
    </location>
</feature>
<keyword evidence="3" id="KW-1185">Reference proteome</keyword>
<dbReference type="NCBIfam" id="TIGR00426">
    <property type="entry name" value="competence protein ComEA helix-hairpin-helix repeat region"/>
    <property type="match status" value="1"/>
</dbReference>
<evidence type="ECO:0000313" key="3">
    <source>
        <dbReference type="Proteomes" id="UP000189431"/>
    </source>
</evidence>
<gene>
    <name evidence="2" type="ORF">BZJ21_05525</name>
</gene>
<evidence type="ECO:0008006" key="4">
    <source>
        <dbReference type="Google" id="ProtNLM"/>
    </source>
</evidence>
<dbReference type="InterPro" id="IPR004509">
    <property type="entry name" value="Competence_ComEA_HhH"/>
</dbReference>
<evidence type="ECO:0000313" key="2">
    <source>
        <dbReference type="EMBL" id="OOF34498.1"/>
    </source>
</evidence>
<feature type="signal peptide" evidence="1">
    <location>
        <begin position="1"/>
        <end position="22"/>
    </location>
</feature>
<accession>A0ABX3KRY9</accession>
<dbReference type="Gene3D" id="1.10.150.280">
    <property type="entry name" value="AF1531-like domain"/>
    <property type="match status" value="1"/>
</dbReference>
<organism evidence="2 3">
    <name type="scientific">Salinivibrio costicola subsp. alcaliphilus</name>
    <dbReference type="NCBI Taxonomy" id="272773"/>
    <lineage>
        <taxon>Bacteria</taxon>
        <taxon>Pseudomonadati</taxon>
        <taxon>Pseudomonadota</taxon>
        <taxon>Gammaproteobacteria</taxon>
        <taxon>Vibrionales</taxon>
        <taxon>Vibrionaceae</taxon>
        <taxon>Salinivibrio</taxon>
    </lineage>
</organism>
<dbReference type="SUPFAM" id="SSF47781">
    <property type="entry name" value="RuvA domain 2-like"/>
    <property type="match status" value="1"/>
</dbReference>
<dbReference type="PANTHER" id="PTHR21180">
    <property type="entry name" value="ENDONUCLEASE/EXONUCLEASE/PHOSPHATASE FAMILY DOMAIN-CONTAINING PROTEIN 1"/>
    <property type="match status" value="1"/>
</dbReference>
<dbReference type="InterPro" id="IPR010994">
    <property type="entry name" value="RuvA_2-like"/>
</dbReference>